<organism evidence="2">
    <name type="scientific">Pithovirus LCPAC101</name>
    <dbReference type="NCBI Taxonomy" id="2506586"/>
    <lineage>
        <taxon>Viruses</taxon>
        <taxon>Pithoviruses</taxon>
    </lineage>
</organism>
<keyword evidence="1" id="KW-1133">Transmembrane helix</keyword>
<accession>A0A481Z2G7</accession>
<evidence type="ECO:0000313" key="2">
    <source>
        <dbReference type="EMBL" id="QBK89896.1"/>
    </source>
</evidence>
<feature type="transmembrane region" description="Helical" evidence="1">
    <location>
        <begin position="73"/>
        <end position="92"/>
    </location>
</feature>
<sequence>MLILGFIDPGGLNDFILFLVDTKCELSLPNDDGDSESDLGGVLIDSEIIGKLGSTSGIFLSSCVYRVFSKGKVVLLLLLFFDLILFLSTVVHDGLLKLNSMSLLFDILLYIDLLPTNELSK</sequence>
<evidence type="ECO:0008006" key="3">
    <source>
        <dbReference type="Google" id="ProtNLM"/>
    </source>
</evidence>
<name>A0A481Z2G7_9VIRU</name>
<keyword evidence="1" id="KW-0472">Membrane</keyword>
<gene>
    <name evidence="2" type="ORF">LCPAC101_01790</name>
</gene>
<proteinExistence type="predicted"/>
<evidence type="ECO:0000256" key="1">
    <source>
        <dbReference type="SAM" id="Phobius"/>
    </source>
</evidence>
<dbReference type="EMBL" id="MK500445">
    <property type="protein sequence ID" value="QBK89896.1"/>
    <property type="molecule type" value="Genomic_DNA"/>
</dbReference>
<keyword evidence="1" id="KW-0812">Transmembrane</keyword>
<protein>
    <recommendedName>
        <fullName evidence="3">Transmembrane protein</fullName>
    </recommendedName>
</protein>
<reference evidence="2" key="1">
    <citation type="journal article" date="2019" name="MBio">
        <title>Virus Genomes from Deep Sea Sediments Expand the Ocean Megavirome and Support Independent Origins of Viral Gigantism.</title>
        <authorList>
            <person name="Backstrom D."/>
            <person name="Yutin N."/>
            <person name="Jorgensen S.L."/>
            <person name="Dharamshi J."/>
            <person name="Homa F."/>
            <person name="Zaremba-Niedwiedzka K."/>
            <person name="Spang A."/>
            <person name="Wolf Y.I."/>
            <person name="Koonin E.V."/>
            <person name="Ettema T.J."/>
        </authorList>
    </citation>
    <scope>NUCLEOTIDE SEQUENCE</scope>
</reference>